<reference evidence="5" key="1">
    <citation type="journal article" date="2012" name="Nature">
        <title>The oyster genome reveals stress adaptation and complexity of shell formation.</title>
        <authorList>
            <person name="Zhang G."/>
            <person name="Fang X."/>
            <person name="Guo X."/>
            <person name="Li L."/>
            <person name="Luo R."/>
            <person name="Xu F."/>
            <person name="Yang P."/>
            <person name="Zhang L."/>
            <person name="Wang X."/>
            <person name="Qi H."/>
            <person name="Xiong Z."/>
            <person name="Que H."/>
            <person name="Xie Y."/>
            <person name="Holland P.W."/>
            <person name="Paps J."/>
            <person name="Zhu Y."/>
            <person name="Wu F."/>
            <person name="Chen Y."/>
            <person name="Wang J."/>
            <person name="Peng C."/>
            <person name="Meng J."/>
            <person name="Yang L."/>
            <person name="Liu J."/>
            <person name="Wen B."/>
            <person name="Zhang N."/>
            <person name="Huang Z."/>
            <person name="Zhu Q."/>
            <person name="Feng Y."/>
            <person name="Mount A."/>
            <person name="Hedgecock D."/>
            <person name="Xu Z."/>
            <person name="Liu Y."/>
            <person name="Domazet-Loso T."/>
            <person name="Du Y."/>
            <person name="Sun X."/>
            <person name="Zhang S."/>
            <person name="Liu B."/>
            <person name="Cheng P."/>
            <person name="Jiang X."/>
            <person name="Li J."/>
            <person name="Fan D."/>
            <person name="Wang W."/>
            <person name="Fu W."/>
            <person name="Wang T."/>
            <person name="Wang B."/>
            <person name="Zhang J."/>
            <person name="Peng Z."/>
            <person name="Li Y."/>
            <person name="Li N."/>
            <person name="Wang J."/>
            <person name="Chen M."/>
            <person name="He Y."/>
            <person name="Tan F."/>
            <person name="Song X."/>
            <person name="Zheng Q."/>
            <person name="Huang R."/>
            <person name="Yang H."/>
            <person name="Du X."/>
            <person name="Chen L."/>
            <person name="Yang M."/>
            <person name="Gaffney P.M."/>
            <person name="Wang S."/>
            <person name="Luo L."/>
            <person name="She Z."/>
            <person name="Ming Y."/>
            <person name="Huang W."/>
            <person name="Zhang S."/>
            <person name="Huang B."/>
            <person name="Zhang Y."/>
            <person name="Qu T."/>
            <person name="Ni P."/>
            <person name="Miao G."/>
            <person name="Wang J."/>
            <person name="Wang Q."/>
            <person name="Steinberg C.E."/>
            <person name="Wang H."/>
            <person name="Li N."/>
            <person name="Qian L."/>
            <person name="Zhang G."/>
            <person name="Li Y."/>
            <person name="Yang H."/>
            <person name="Liu X."/>
            <person name="Wang J."/>
            <person name="Yin Y."/>
            <person name="Wang J."/>
        </authorList>
    </citation>
    <scope>NUCLEOTIDE SEQUENCE [LARGE SCALE GENOMIC DNA]</scope>
    <source>
        <strain evidence="5">05x7-T-G4-1.051#20</strain>
    </source>
</reference>
<sequence>MAVAIVFSIVLVLVSQIDAACNLDGVSYSVGDTWVADDGCNLCTCYTHGLHCTTGDCTFPHRCNYHGRIYLEGDRFVSHDGCNHCMCTLHGTACTEIACSDVTTTPPPSAVGKRQMTTGHVEQHGGCHYNGVQYWAGDSFRSTDGCNTCYCSAHGGAMCTEMFCQNMLLCHYNGTDHKPGSSYPSTDGCNTCTCSESGFTSCTEKACMREVCDYNGKMFQVGEGFPADDGCNRCFCAAGGVVACTKMYCPPVTAPPQ</sequence>
<evidence type="ECO:0000256" key="1">
    <source>
        <dbReference type="ARBA" id="ARBA00004613"/>
    </source>
</evidence>
<protein>
    <submittedName>
        <fullName evidence="5">Kielin/chordin-like protein</fullName>
    </submittedName>
</protein>
<dbReference type="GO" id="GO:0005576">
    <property type="term" value="C:extracellular region"/>
    <property type="evidence" value="ECO:0007669"/>
    <property type="project" value="UniProtKB-SubCell"/>
</dbReference>
<evidence type="ECO:0000256" key="2">
    <source>
        <dbReference type="ARBA" id="ARBA00022525"/>
    </source>
</evidence>
<keyword evidence="3" id="KW-0732">Signal</keyword>
<dbReference type="PROSITE" id="PS51446">
    <property type="entry name" value="PACIFASTIN"/>
    <property type="match status" value="1"/>
</dbReference>
<dbReference type="SUPFAM" id="SSF57283">
    <property type="entry name" value="PMP inhibitors"/>
    <property type="match status" value="1"/>
</dbReference>
<keyword evidence="4" id="KW-1015">Disulfide bond</keyword>
<name>K1QVD1_MAGGI</name>
<keyword evidence="2" id="KW-0964">Secreted</keyword>
<dbReference type="Gene3D" id="6.20.200.20">
    <property type="match status" value="1"/>
</dbReference>
<dbReference type="InterPro" id="IPR052424">
    <property type="entry name" value="Kielin_Chordin-BMP_Reg"/>
</dbReference>
<dbReference type="EMBL" id="JH817194">
    <property type="protein sequence ID" value="EKC35199.1"/>
    <property type="molecule type" value="Genomic_DNA"/>
</dbReference>
<dbReference type="InterPro" id="IPR008037">
    <property type="entry name" value="Pacifastin_dom"/>
</dbReference>
<dbReference type="Gene3D" id="2.10.70.10">
    <property type="entry name" value="Complement Module, domain 1"/>
    <property type="match status" value="2"/>
</dbReference>
<evidence type="ECO:0000313" key="5">
    <source>
        <dbReference type="EMBL" id="EKC35199.1"/>
    </source>
</evidence>
<dbReference type="Pfam" id="PF05375">
    <property type="entry name" value="Pacifastin_I"/>
    <property type="match status" value="3"/>
</dbReference>
<dbReference type="InterPro" id="IPR036201">
    <property type="entry name" value="Pacifastin_dom_sf"/>
</dbReference>
<dbReference type="PANTHER" id="PTHR46698:SF4">
    <property type="entry name" value="CROSSVEINLESS 2"/>
    <property type="match status" value="1"/>
</dbReference>
<evidence type="ECO:0000256" key="4">
    <source>
        <dbReference type="ARBA" id="ARBA00023157"/>
    </source>
</evidence>
<gene>
    <name evidence="5" type="ORF">CGI_10016128</name>
</gene>
<dbReference type="GO" id="GO:0030414">
    <property type="term" value="F:peptidase inhibitor activity"/>
    <property type="evidence" value="ECO:0007669"/>
    <property type="project" value="InterPro"/>
</dbReference>
<dbReference type="AlphaFoldDB" id="K1QVD1"/>
<comment type="subcellular location">
    <subcellularLocation>
        <location evidence="1">Secreted</location>
    </subcellularLocation>
</comment>
<dbReference type="InParanoid" id="K1QVD1"/>
<dbReference type="Pfam" id="PF23334">
    <property type="entry name" value="VWC2L_2nd"/>
    <property type="match status" value="1"/>
</dbReference>
<accession>K1QVD1</accession>
<organism evidence="5">
    <name type="scientific">Magallana gigas</name>
    <name type="common">Pacific oyster</name>
    <name type="synonym">Crassostrea gigas</name>
    <dbReference type="NCBI Taxonomy" id="29159"/>
    <lineage>
        <taxon>Eukaryota</taxon>
        <taxon>Metazoa</taxon>
        <taxon>Spiralia</taxon>
        <taxon>Lophotrochozoa</taxon>
        <taxon>Mollusca</taxon>
        <taxon>Bivalvia</taxon>
        <taxon>Autobranchia</taxon>
        <taxon>Pteriomorphia</taxon>
        <taxon>Ostreida</taxon>
        <taxon>Ostreoidea</taxon>
        <taxon>Ostreidae</taxon>
        <taxon>Magallana</taxon>
    </lineage>
</organism>
<dbReference type="SUPFAM" id="SSF57603">
    <property type="entry name" value="FnI-like domain"/>
    <property type="match status" value="4"/>
</dbReference>
<dbReference type="HOGENOM" id="CLU_1082797_0_0_1"/>
<dbReference type="PANTHER" id="PTHR46698">
    <property type="entry name" value="CROSSVEINLESS 2"/>
    <property type="match status" value="1"/>
</dbReference>
<proteinExistence type="predicted"/>
<evidence type="ECO:0000256" key="3">
    <source>
        <dbReference type="ARBA" id="ARBA00022729"/>
    </source>
</evidence>